<keyword evidence="3" id="KW-1185">Reference proteome</keyword>
<feature type="region of interest" description="Disordered" evidence="1">
    <location>
        <begin position="1"/>
        <end position="80"/>
    </location>
</feature>
<name>A0AAN8WLS3_HALRR</name>
<dbReference type="Proteomes" id="UP001381693">
    <property type="component" value="Unassembled WGS sequence"/>
</dbReference>
<feature type="compositionally biased region" description="Low complexity" evidence="1">
    <location>
        <begin position="51"/>
        <end position="63"/>
    </location>
</feature>
<accession>A0AAN8WLS3</accession>
<reference evidence="2 3" key="1">
    <citation type="submission" date="2023-11" db="EMBL/GenBank/DDBJ databases">
        <title>Halocaridina rubra genome assembly.</title>
        <authorList>
            <person name="Smith C."/>
        </authorList>
    </citation>
    <scope>NUCLEOTIDE SEQUENCE [LARGE SCALE GENOMIC DNA]</scope>
    <source>
        <strain evidence="2">EP-1</strain>
        <tissue evidence="2">Whole</tissue>
    </source>
</reference>
<proteinExistence type="predicted"/>
<feature type="compositionally biased region" description="Polar residues" evidence="1">
    <location>
        <begin position="31"/>
        <end position="47"/>
    </location>
</feature>
<dbReference type="AlphaFoldDB" id="A0AAN8WLS3"/>
<comment type="caution">
    <text evidence="2">The sequence shown here is derived from an EMBL/GenBank/DDBJ whole genome shotgun (WGS) entry which is preliminary data.</text>
</comment>
<evidence type="ECO:0000313" key="2">
    <source>
        <dbReference type="EMBL" id="KAK7065293.1"/>
    </source>
</evidence>
<feature type="compositionally biased region" description="Polar residues" evidence="1">
    <location>
        <begin position="10"/>
        <end position="21"/>
    </location>
</feature>
<protein>
    <submittedName>
        <fullName evidence="2">Uncharacterized protein</fullName>
    </submittedName>
</protein>
<evidence type="ECO:0000313" key="3">
    <source>
        <dbReference type="Proteomes" id="UP001381693"/>
    </source>
</evidence>
<evidence type="ECO:0000256" key="1">
    <source>
        <dbReference type="SAM" id="MobiDB-lite"/>
    </source>
</evidence>
<organism evidence="2 3">
    <name type="scientific">Halocaridina rubra</name>
    <name type="common">Hawaiian red shrimp</name>
    <dbReference type="NCBI Taxonomy" id="373956"/>
    <lineage>
        <taxon>Eukaryota</taxon>
        <taxon>Metazoa</taxon>
        <taxon>Ecdysozoa</taxon>
        <taxon>Arthropoda</taxon>
        <taxon>Crustacea</taxon>
        <taxon>Multicrustacea</taxon>
        <taxon>Malacostraca</taxon>
        <taxon>Eumalacostraca</taxon>
        <taxon>Eucarida</taxon>
        <taxon>Decapoda</taxon>
        <taxon>Pleocyemata</taxon>
        <taxon>Caridea</taxon>
        <taxon>Atyoidea</taxon>
        <taxon>Atyidae</taxon>
        <taxon>Halocaridina</taxon>
    </lineage>
</organism>
<gene>
    <name evidence="2" type="ORF">SK128_022943</name>
</gene>
<sequence>MGIAAPAAPSKSTHASRTSLPRSIDEHQDSQGHPSRQGSLSQSNVSIDNVLGSDKGSKKSLTLLGGGVGPKRGSDHEGSSVASWQTRYISQNRAQYDDNPQQITCLILGI</sequence>
<dbReference type="EMBL" id="JAXCGZ010020825">
    <property type="protein sequence ID" value="KAK7065293.1"/>
    <property type="molecule type" value="Genomic_DNA"/>
</dbReference>